<dbReference type="Proteomes" id="UP000477680">
    <property type="component" value="Chromosome"/>
</dbReference>
<gene>
    <name evidence="3" type="ORF">G3T16_01855</name>
</gene>
<dbReference type="RefSeq" id="WP_163493584.1">
    <property type="nucleotide sequence ID" value="NZ_CP048711.1"/>
</dbReference>
<evidence type="ECO:0000313" key="4">
    <source>
        <dbReference type="Proteomes" id="UP000477680"/>
    </source>
</evidence>
<accession>A0A6C0U4F7</accession>
<dbReference type="InterPro" id="IPR019301">
    <property type="entry name" value="Flagellar_prot_FlgJ_N"/>
</dbReference>
<protein>
    <recommendedName>
        <fullName evidence="2">Flagellar protein FlgJ N-terminal domain-containing protein</fullName>
    </recommendedName>
</protein>
<evidence type="ECO:0000259" key="2">
    <source>
        <dbReference type="Pfam" id="PF10135"/>
    </source>
</evidence>
<dbReference type="KEGG" id="kim:G3T16_01855"/>
<dbReference type="PRINTS" id="PR01002">
    <property type="entry name" value="FLGFLGJ"/>
</dbReference>
<feature type="domain" description="Flagellar protein FlgJ N-terminal" evidence="2">
    <location>
        <begin position="51"/>
        <end position="96"/>
    </location>
</feature>
<keyword evidence="4" id="KW-1185">Reference proteome</keyword>
<keyword evidence="1" id="KW-1005">Bacterial flagellum biogenesis</keyword>
<evidence type="ECO:0000256" key="1">
    <source>
        <dbReference type="ARBA" id="ARBA00022795"/>
    </source>
</evidence>
<organism evidence="3 4">
    <name type="scientific">Kineobactrum salinum</name>
    <dbReference type="NCBI Taxonomy" id="2708301"/>
    <lineage>
        <taxon>Bacteria</taxon>
        <taxon>Pseudomonadati</taxon>
        <taxon>Pseudomonadota</taxon>
        <taxon>Gammaproteobacteria</taxon>
        <taxon>Cellvibrionales</taxon>
        <taxon>Halieaceae</taxon>
        <taxon>Kineobactrum</taxon>
    </lineage>
</organism>
<proteinExistence type="predicted"/>
<dbReference type="GO" id="GO:0044781">
    <property type="term" value="P:bacterial-type flagellum organization"/>
    <property type="evidence" value="ECO:0007669"/>
    <property type="project" value="UniProtKB-KW"/>
</dbReference>
<reference evidence="3 4" key="1">
    <citation type="submission" date="2020-02" db="EMBL/GenBank/DDBJ databases">
        <title>Genome sequencing for Kineobactrum sp. M2.</title>
        <authorList>
            <person name="Park S.-J."/>
        </authorList>
    </citation>
    <scope>NUCLEOTIDE SEQUENCE [LARGE SCALE GENOMIC DNA]</scope>
    <source>
        <strain evidence="3 4">M2</strain>
    </source>
</reference>
<sequence length="111" mass="12021">MSDSVNMAGSFALDVGGLERLKQTNRSDPGEGLKQAANQFEALFLNKLMVAMREASPRSGLLDSQQTRFYESLFDQQMSQHMAGRGLGLADQLIRQLSSDSPAVPTDQAGS</sequence>
<dbReference type="AlphaFoldDB" id="A0A6C0U4F7"/>
<dbReference type="EMBL" id="CP048711">
    <property type="protein sequence ID" value="QIB64334.1"/>
    <property type="molecule type" value="Genomic_DNA"/>
</dbReference>
<evidence type="ECO:0000313" key="3">
    <source>
        <dbReference type="EMBL" id="QIB64334.1"/>
    </source>
</evidence>
<dbReference type="Pfam" id="PF10135">
    <property type="entry name" value="Rod-binding"/>
    <property type="match status" value="1"/>
</dbReference>
<name>A0A6C0U4F7_9GAMM</name>